<keyword evidence="2" id="KW-1185">Reference proteome</keyword>
<reference evidence="1" key="1">
    <citation type="submission" date="2023-07" db="EMBL/GenBank/DDBJ databases">
        <title>Black Yeasts Isolated from many extreme environments.</title>
        <authorList>
            <person name="Coleine C."/>
            <person name="Stajich J.E."/>
            <person name="Selbmann L."/>
        </authorList>
    </citation>
    <scope>NUCLEOTIDE SEQUENCE</scope>
    <source>
        <strain evidence="1">CCFEE 5714</strain>
    </source>
</reference>
<protein>
    <submittedName>
        <fullName evidence="1">Phosphatidylinositol 3,5-bisphosphate-binding protein</fullName>
    </submittedName>
</protein>
<sequence>MNTRPAIQPSNDPTVLSLSFSASRKRFIAGLSDGLRVLRTDNCLTTYTPSTTYSTSTRQKSPFDGAAIAVAAALDDRYIALTTRERQGVIVFWDCSHEREVQRFDVGGEAVLGLRVTGRWMVVVLKERSVIFSYQELLPRQEPAPPPDDDHDDGGESHKACLSHQLLMLPAQTPGQVQLIPLPGGSKRIIRAHNTALRSMALSPSGALLATASEQGTLIRVFSTSTLEQVAEFRRGVEKAVVFGLAFSDGGRWVACTSDKGTVHVFDLRPPVPPTDGHHTVGQRSVSQQQQHRKSSSHPPTQPHPHRLSTGTTALGSLSGRSSPSTVTTTAHQGASIQEYYSLRPIPSPVPASSPPAVSTAFSTFKHSAWAPKVLKDVRSVASTPFFMGGDDEASTDGGGKWTWTMTPDGTRKRVRKPAGPAQAGNVPRGVLAFAPLAKDAGNGDGDDEGAVVYVLSGGSDARWEVFDLLPSRSVDVGGTGWVLVRRGFRRFLGRQFVD</sequence>
<gene>
    <name evidence="1" type="primary">HSV2_2</name>
    <name evidence="1" type="ORF">LTR37_018145</name>
</gene>
<dbReference type="EMBL" id="JAUTXU010000247">
    <property type="protein sequence ID" value="KAK3696064.1"/>
    <property type="molecule type" value="Genomic_DNA"/>
</dbReference>
<dbReference type="Proteomes" id="UP001281147">
    <property type="component" value="Unassembled WGS sequence"/>
</dbReference>
<evidence type="ECO:0000313" key="1">
    <source>
        <dbReference type="EMBL" id="KAK3696064.1"/>
    </source>
</evidence>
<evidence type="ECO:0000313" key="2">
    <source>
        <dbReference type="Proteomes" id="UP001281147"/>
    </source>
</evidence>
<organism evidence="1 2">
    <name type="scientific">Vermiconidia calcicola</name>
    <dbReference type="NCBI Taxonomy" id="1690605"/>
    <lineage>
        <taxon>Eukaryota</taxon>
        <taxon>Fungi</taxon>
        <taxon>Dikarya</taxon>
        <taxon>Ascomycota</taxon>
        <taxon>Pezizomycotina</taxon>
        <taxon>Dothideomycetes</taxon>
        <taxon>Dothideomycetidae</taxon>
        <taxon>Mycosphaerellales</taxon>
        <taxon>Extremaceae</taxon>
        <taxon>Vermiconidia</taxon>
    </lineage>
</organism>
<name>A0ACC3MHW3_9PEZI</name>
<comment type="caution">
    <text evidence="1">The sequence shown here is derived from an EMBL/GenBank/DDBJ whole genome shotgun (WGS) entry which is preliminary data.</text>
</comment>
<accession>A0ACC3MHW3</accession>
<proteinExistence type="predicted"/>